<evidence type="ECO:0000259" key="2">
    <source>
        <dbReference type="Pfam" id="PF01471"/>
    </source>
</evidence>
<accession>A0A846HAU4</accession>
<dbReference type="SUPFAM" id="SSF47090">
    <property type="entry name" value="PGBD-like"/>
    <property type="match status" value="2"/>
</dbReference>
<dbReference type="InterPro" id="IPR036366">
    <property type="entry name" value="PGBDSf"/>
</dbReference>
<comment type="caution">
    <text evidence="3">The sequence shown here is derived from an EMBL/GenBank/DDBJ whole genome shotgun (WGS) entry which is preliminary data.</text>
</comment>
<dbReference type="RefSeq" id="WP_039742665.1">
    <property type="nucleotide sequence ID" value="NZ_JTCM02000029.1"/>
</dbReference>
<feature type="region of interest" description="Disordered" evidence="1">
    <location>
        <begin position="131"/>
        <end position="306"/>
    </location>
</feature>
<feature type="domain" description="Peptidoglycan binding-like" evidence="2">
    <location>
        <begin position="72"/>
        <end position="128"/>
    </location>
</feature>
<feature type="domain" description="Peptidoglycan binding-like" evidence="2">
    <location>
        <begin position="319"/>
        <end position="375"/>
    </location>
</feature>
<dbReference type="EMBL" id="JTCM02000029">
    <property type="protein sequence ID" value="NEU73849.1"/>
    <property type="molecule type" value="Genomic_DNA"/>
</dbReference>
<feature type="compositionally biased region" description="Low complexity" evidence="1">
    <location>
        <begin position="157"/>
        <end position="203"/>
    </location>
</feature>
<organism evidence="3 4">
    <name type="scientific">Hassallia byssoidea VB512170</name>
    <dbReference type="NCBI Taxonomy" id="1304833"/>
    <lineage>
        <taxon>Bacteria</taxon>
        <taxon>Bacillati</taxon>
        <taxon>Cyanobacteriota</taxon>
        <taxon>Cyanophyceae</taxon>
        <taxon>Nostocales</taxon>
        <taxon>Tolypothrichaceae</taxon>
        <taxon>Hassallia</taxon>
    </lineage>
</organism>
<gene>
    <name evidence="3" type="ORF">PI95_015105</name>
</gene>
<dbReference type="InterPro" id="IPR002477">
    <property type="entry name" value="Peptidoglycan-bd-like"/>
</dbReference>
<dbReference type="Proteomes" id="UP000031549">
    <property type="component" value="Unassembled WGS sequence"/>
</dbReference>
<proteinExistence type="predicted"/>
<feature type="compositionally biased region" description="Low complexity" evidence="1">
    <location>
        <begin position="136"/>
        <end position="146"/>
    </location>
</feature>
<dbReference type="Pfam" id="PF01471">
    <property type="entry name" value="PG_binding_1"/>
    <property type="match status" value="2"/>
</dbReference>
<feature type="compositionally biased region" description="Polar residues" evidence="1">
    <location>
        <begin position="204"/>
        <end position="253"/>
    </location>
</feature>
<dbReference type="InterPro" id="IPR036365">
    <property type="entry name" value="PGBD-like_sf"/>
</dbReference>
<reference evidence="3 4" key="1">
    <citation type="journal article" date="2015" name="Genome Announc.">
        <title>Draft Genome Sequence of Cyanobacterium Hassallia byssoidea Strain VB512170, Isolated from Monuments in India.</title>
        <authorList>
            <person name="Singh D."/>
            <person name="Chandrababunaidu M.M."/>
            <person name="Panda A."/>
            <person name="Sen D."/>
            <person name="Bhattacharyya S."/>
            <person name="Adhikary S.P."/>
            <person name="Tripathy S."/>
        </authorList>
    </citation>
    <scope>NUCLEOTIDE SEQUENCE [LARGE SCALE GENOMIC DNA]</scope>
    <source>
        <strain evidence="3 4">VB512170</strain>
    </source>
</reference>
<evidence type="ECO:0000256" key="1">
    <source>
        <dbReference type="SAM" id="MobiDB-lite"/>
    </source>
</evidence>
<keyword evidence="4" id="KW-1185">Reference proteome</keyword>
<feature type="compositionally biased region" description="Low complexity" evidence="1">
    <location>
        <begin position="254"/>
        <end position="301"/>
    </location>
</feature>
<evidence type="ECO:0000313" key="3">
    <source>
        <dbReference type="EMBL" id="NEU73849.1"/>
    </source>
</evidence>
<evidence type="ECO:0000313" key="4">
    <source>
        <dbReference type="Proteomes" id="UP000031549"/>
    </source>
</evidence>
<sequence length="383" mass="40338">MKGSQTVSRTNYLHTSIASRFFSASKFYLLPLCFATPVLIGSSVVSFAAPPQIAQVVVGGSVNRPTLKLGSQGERVSELQGALKLLGYYTGTVDGNFNQTTANAVSQFKSAAGLAPDGIVDGNTWARLFPGEGTVASSPASPNPAAKFPTPEPKPSSPTTTSTSQTTVRQSSPGSGTSTSSSEQTIRTTSTNSGGQTSSSEQTVRTTSNNGSRETVRTTSTNGSRETVRTRQTPRNQTASSGETVRTRQTPRNQTASSGQTSRTRQTSTSGQTSRTRQASSSGQTSRTRQTSSSGQTTRQTPSIQYTAAGMPILRIGMRGPEVVKLQERLKRLGFLDGDVDGDFGASTEAAVKAAQQRYGLEADGIAGGATWDVLTRRRSQAR</sequence>
<dbReference type="Gene3D" id="1.10.101.10">
    <property type="entry name" value="PGBD-like superfamily/PGBD"/>
    <property type="match status" value="2"/>
</dbReference>
<protein>
    <recommendedName>
        <fullName evidence="2">Peptidoglycan binding-like domain-containing protein</fullName>
    </recommendedName>
</protein>
<dbReference type="AlphaFoldDB" id="A0A846HAU4"/>
<name>A0A846HAU4_9CYAN</name>